<dbReference type="RefSeq" id="WP_094567832.1">
    <property type="nucleotide sequence ID" value="NZ_BMXZ01000002.1"/>
</dbReference>
<dbReference type="InterPro" id="IPR011922">
    <property type="entry name" value="Cell_div_FtsL"/>
</dbReference>
<organism evidence="9 10">
    <name type="scientific">Ignatzschineria indica</name>
    <dbReference type="NCBI Taxonomy" id="472583"/>
    <lineage>
        <taxon>Bacteria</taxon>
        <taxon>Pseudomonadati</taxon>
        <taxon>Pseudomonadota</taxon>
        <taxon>Gammaproteobacteria</taxon>
        <taxon>Cardiobacteriales</taxon>
        <taxon>Ignatzschineriaceae</taxon>
        <taxon>Ignatzschineria</taxon>
    </lineage>
</organism>
<dbReference type="EMBL" id="QEWR01000003">
    <property type="protein sequence ID" value="PWD83125.1"/>
    <property type="molecule type" value="Genomic_DNA"/>
</dbReference>
<accession>A0A2U2AJW1</accession>
<comment type="subcellular location">
    <subcellularLocation>
        <location evidence="1">Cell membrane</location>
        <topology evidence="1">Single-pass type II membrane protein</topology>
    </subcellularLocation>
</comment>
<evidence type="ECO:0000256" key="3">
    <source>
        <dbReference type="ARBA" id="ARBA00022618"/>
    </source>
</evidence>
<evidence type="ECO:0000313" key="10">
    <source>
        <dbReference type="Proteomes" id="UP000244948"/>
    </source>
</evidence>
<keyword evidence="2" id="KW-1003">Cell membrane</keyword>
<dbReference type="Proteomes" id="UP000244948">
    <property type="component" value="Unassembled WGS sequence"/>
</dbReference>
<keyword evidence="10" id="KW-1185">Reference proteome</keyword>
<protein>
    <recommendedName>
        <fullName evidence="11">Cell division protein FtsL</fullName>
    </recommendedName>
</protein>
<dbReference type="AlphaFoldDB" id="A0A2U2AJW1"/>
<evidence type="ECO:0000256" key="2">
    <source>
        <dbReference type="ARBA" id="ARBA00022475"/>
    </source>
</evidence>
<evidence type="ECO:0000256" key="6">
    <source>
        <dbReference type="ARBA" id="ARBA00023136"/>
    </source>
</evidence>
<evidence type="ECO:0000256" key="1">
    <source>
        <dbReference type="ARBA" id="ARBA00004401"/>
    </source>
</evidence>
<dbReference type="GO" id="GO:0051301">
    <property type="term" value="P:cell division"/>
    <property type="evidence" value="ECO:0007669"/>
    <property type="project" value="UniProtKB-KW"/>
</dbReference>
<keyword evidence="7" id="KW-0131">Cell cycle</keyword>
<keyword evidence="5 8" id="KW-1133">Transmembrane helix</keyword>
<proteinExistence type="predicted"/>
<dbReference type="GO" id="GO:0005886">
    <property type="term" value="C:plasma membrane"/>
    <property type="evidence" value="ECO:0007669"/>
    <property type="project" value="UniProtKB-SubCell"/>
</dbReference>
<evidence type="ECO:0000256" key="4">
    <source>
        <dbReference type="ARBA" id="ARBA00022692"/>
    </source>
</evidence>
<dbReference type="Pfam" id="PF04999">
    <property type="entry name" value="FtsL"/>
    <property type="match status" value="1"/>
</dbReference>
<comment type="caution">
    <text evidence="9">The sequence shown here is derived from an EMBL/GenBank/DDBJ whole genome shotgun (WGS) entry which is preliminary data.</text>
</comment>
<evidence type="ECO:0000256" key="5">
    <source>
        <dbReference type="ARBA" id="ARBA00022989"/>
    </source>
</evidence>
<keyword evidence="6 8" id="KW-0472">Membrane</keyword>
<evidence type="ECO:0000313" key="9">
    <source>
        <dbReference type="EMBL" id="PWD83125.1"/>
    </source>
</evidence>
<evidence type="ECO:0000256" key="7">
    <source>
        <dbReference type="ARBA" id="ARBA00023306"/>
    </source>
</evidence>
<reference evidence="9 10" key="1">
    <citation type="journal article" date="2018" name="Genome Announc.">
        <title>Ignatzschineria cameli sp. nov., isolated from necrotic foot tissue of dromedaries (Camelus dromedarius) and associated maggots (Wohlfahrtia species) in Dubai.</title>
        <authorList>
            <person name="Tsang C.C."/>
            <person name="Tang J.Y."/>
            <person name="Fong J.Y."/>
            <person name="Kinne J."/>
            <person name="Lee H.H."/>
            <person name="Joseph M."/>
            <person name="Jose S."/>
            <person name="Schuster R.K."/>
            <person name="Tang Y."/>
            <person name="Sivakumar S."/>
            <person name="Chen J.H."/>
            <person name="Teng J.L."/>
            <person name="Lau S.K."/>
            <person name="Wernery U."/>
            <person name="Woo P.C."/>
        </authorList>
    </citation>
    <scope>NUCLEOTIDE SEQUENCE [LARGE SCALE GENOMIC DNA]</scope>
    <source>
        <strain evidence="9 10">KCTC 22643</strain>
    </source>
</reference>
<keyword evidence="4 8" id="KW-0812">Transmembrane</keyword>
<feature type="transmembrane region" description="Helical" evidence="8">
    <location>
        <begin position="6"/>
        <end position="23"/>
    </location>
</feature>
<evidence type="ECO:0000256" key="8">
    <source>
        <dbReference type="SAM" id="Phobius"/>
    </source>
</evidence>
<sequence>MRVDKLIIAVMVGVVALGIYRSVTIQQSYRLWNEIDKIERENIALREEYGRLQLEESMLITEALLDSETREQLKMVVPDESAIVYVIETNTDVKYVGLDPKGVNAQ</sequence>
<name>A0A2U2AJW1_9GAMM</name>
<gene>
    <name evidence="9" type="ORF">DC082_06830</name>
</gene>
<evidence type="ECO:0008006" key="11">
    <source>
        <dbReference type="Google" id="ProtNLM"/>
    </source>
</evidence>
<keyword evidence="3" id="KW-0132">Cell division</keyword>